<dbReference type="InterPro" id="IPR021799">
    <property type="entry name" value="PIN-like_prokaryotic"/>
</dbReference>
<evidence type="ECO:0000313" key="1">
    <source>
        <dbReference type="EMBL" id="MYL66190.1"/>
    </source>
</evidence>
<sequence>MSCVFDVTPLIYLAKANRIGVVEALDEPRVVPEAVYREVVTTGVKRGYDDARRIERTVENGLVDVVAVETDGSPVATRLARHPGLSDADVAVLACADARDAVAVMDESAGRSAAEVEGVETRGTAYLVLAPVKDGQLSKAEGRDAIDVMIDYGWYVAPDVYTRIVGKLESLE</sequence>
<dbReference type="Pfam" id="PF11848">
    <property type="entry name" value="DUF3368"/>
    <property type="match status" value="1"/>
</dbReference>
<proteinExistence type="predicted"/>
<dbReference type="EMBL" id="WMFC01000001">
    <property type="protein sequence ID" value="MYL66190.1"/>
    <property type="molecule type" value="Genomic_DNA"/>
</dbReference>
<dbReference type="Proteomes" id="UP000452321">
    <property type="component" value="Unassembled WGS sequence"/>
</dbReference>
<evidence type="ECO:0000313" key="2">
    <source>
        <dbReference type="Proteomes" id="UP000452321"/>
    </source>
</evidence>
<reference evidence="1 2" key="1">
    <citation type="submission" date="2019-11" db="EMBL/GenBank/DDBJ databases">
        <title>Genome sequences of 17 halophilic strains isolated from different environments.</title>
        <authorList>
            <person name="Furrow R.E."/>
        </authorList>
    </citation>
    <scope>NUCLEOTIDE SEQUENCE [LARGE SCALE GENOMIC DNA]</scope>
    <source>
        <strain evidence="1 2">22502_06_Cabo</strain>
    </source>
</reference>
<dbReference type="RefSeq" id="WP_321168505.1">
    <property type="nucleotide sequence ID" value="NZ_WMFC01000001.1"/>
</dbReference>
<dbReference type="AlphaFoldDB" id="A0A6B1IGE0"/>
<accession>A0A6B1IGE0</accession>
<gene>
    <name evidence="1" type="ORF">GLW30_00390</name>
</gene>
<name>A0A6B1IGE0_9EURY</name>
<dbReference type="InterPro" id="IPR029060">
    <property type="entry name" value="PIN-like_dom_sf"/>
</dbReference>
<dbReference type="SUPFAM" id="SSF88723">
    <property type="entry name" value="PIN domain-like"/>
    <property type="match status" value="1"/>
</dbReference>
<dbReference type="PANTHER" id="PTHR39550">
    <property type="entry name" value="SLL0658 PROTEIN"/>
    <property type="match status" value="1"/>
</dbReference>
<organism evidence="1 2">
    <name type="scientific">Halorubrum distributum</name>
    <dbReference type="NCBI Taxonomy" id="29283"/>
    <lineage>
        <taxon>Archaea</taxon>
        <taxon>Methanobacteriati</taxon>
        <taxon>Methanobacteriota</taxon>
        <taxon>Stenosarchaea group</taxon>
        <taxon>Halobacteria</taxon>
        <taxon>Halobacteriales</taxon>
        <taxon>Haloferacaceae</taxon>
        <taxon>Halorubrum</taxon>
        <taxon>Halorubrum distributum group</taxon>
    </lineage>
</organism>
<dbReference type="PANTHER" id="PTHR39550:SF1">
    <property type="entry name" value="SLL0658 PROTEIN"/>
    <property type="match status" value="1"/>
</dbReference>
<protein>
    <submittedName>
        <fullName evidence="1">DUF3368 domain-containing protein</fullName>
    </submittedName>
</protein>
<comment type="caution">
    <text evidence="1">The sequence shown here is derived from an EMBL/GenBank/DDBJ whole genome shotgun (WGS) entry which is preliminary data.</text>
</comment>